<dbReference type="Pfam" id="PF04087">
    <property type="entry name" value="DUF389"/>
    <property type="match status" value="1"/>
</dbReference>
<feature type="transmembrane region" description="Helical" evidence="1">
    <location>
        <begin position="152"/>
        <end position="169"/>
    </location>
</feature>
<dbReference type="AlphaFoldDB" id="A0A916THQ5"/>
<protein>
    <recommendedName>
        <fullName evidence="4">DUF389 domain-containing protein</fullName>
    </recommendedName>
</protein>
<accession>A0A916THQ5</accession>
<keyword evidence="1" id="KW-1133">Transmembrane helix</keyword>
<name>A0A916THQ5_9MICO</name>
<evidence type="ECO:0000256" key="1">
    <source>
        <dbReference type="SAM" id="Phobius"/>
    </source>
</evidence>
<evidence type="ECO:0000313" key="3">
    <source>
        <dbReference type="Proteomes" id="UP000636793"/>
    </source>
</evidence>
<dbReference type="EMBL" id="BMHI01000007">
    <property type="protein sequence ID" value="GGB45779.1"/>
    <property type="molecule type" value="Genomic_DNA"/>
</dbReference>
<dbReference type="PANTHER" id="PTHR20992">
    <property type="entry name" value="AT15442P-RELATED"/>
    <property type="match status" value="1"/>
</dbReference>
<dbReference type="PANTHER" id="PTHR20992:SF9">
    <property type="entry name" value="AT15442P-RELATED"/>
    <property type="match status" value="1"/>
</dbReference>
<feature type="transmembrane region" description="Helical" evidence="1">
    <location>
        <begin position="221"/>
        <end position="238"/>
    </location>
</feature>
<dbReference type="InterPro" id="IPR005240">
    <property type="entry name" value="DUF389"/>
</dbReference>
<feature type="transmembrane region" description="Helical" evidence="1">
    <location>
        <begin position="121"/>
        <end position="146"/>
    </location>
</feature>
<evidence type="ECO:0008006" key="4">
    <source>
        <dbReference type="Google" id="ProtNLM"/>
    </source>
</evidence>
<organism evidence="2 3">
    <name type="scientific">Flexivirga endophytica</name>
    <dbReference type="NCBI Taxonomy" id="1849103"/>
    <lineage>
        <taxon>Bacteria</taxon>
        <taxon>Bacillati</taxon>
        <taxon>Actinomycetota</taxon>
        <taxon>Actinomycetes</taxon>
        <taxon>Micrococcales</taxon>
        <taxon>Dermacoccaceae</taxon>
        <taxon>Flexivirga</taxon>
    </lineage>
</organism>
<feature type="transmembrane region" description="Helical" evidence="1">
    <location>
        <begin position="281"/>
        <end position="303"/>
    </location>
</feature>
<dbReference type="Proteomes" id="UP000636793">
    <property type="component" value="Unassembled WGS sequence"/>
</dbReference>
<keyword evidence="1" id="KW-0472">Membrane</keyword>
<sequence>MLVHLRLTVPTELSDDVVELLGASQCVTNLVVIPGACRTPRGDLIECDAARETTGELVDSLNELGLGDRGGIVISRPSSTPFRRATELEDAAPGEPDDAVIWDEVLDTAESSSRSTIGYHIFLVMATILAAIAVITDSSVLVVGAMVVSPDFAPVAALCTGVVFARFGLVGRSALLIVLSFVLAIATVAVLGLIARATHLISAADVTRPRPQTAFIWHPDQWSFIVALVAGAVGVLAMSTDKATAMVGVFISVTTVPAAGNLALGLATWERGEITGSAAQLGVNLAGMTLAGIVTLAIQRVVWNHLMHRTQRLFGRLS</sequence>
<reference evidence="2" key="1">
    <citation type="journal article" date="2014" name="Int. J. Syst. Evol. Microbiol.">
        <title>Complete genome sequence of Corynebacterium casei LMG S-19264T (=DSM 44701T), isolated from a smear-ripened cheese.</title>
        <authorList>
            <consortium name="US DOE Joint Genome Institute (JGI-PGF)"/>
            <person name="Walter F."/>
            <person name="Albersmeier A."/>
            <person name="Kalinowski J."/>
            <person name="Ruckert C."/>
        </authorList>
    </citation>
    <scope>NUCLEOTIDE SEQUENCE</scope>
    <source>
        <strain evidence="2">CGMCC 1.15085</strain>
    </source>
</reference>
<gene>
    <name evidence="2" type="ORF">GCM10011492_41150</name>
</gene>
<comment type="caution">
    <text evidence="2">The sequence shown here is derived from an EMBL/GenBank/DDBJ whole genome shotgun (WGS) entry which is preliminary data.</text>
</comment>
<evidence type="ECO:0000313" key="2">
    <source>
        <dbReference type="EMBL" id="GGB45779.1"/>
    </source>
</evidence>
<feature type="transmembrane region" description="Helical" evidence="1">
    <location>
        <begin position="245"/>
        <end position="269"/>
    </location>
</feature>
<proteinExistence type="predicted"/>
<keyword evidence="3" id="KW-1185">Reference proteome</keyword>
<feature type="transmembrane region" description="Helical" evidence="1">
    <location>
        <begin position="176"/>
        <end position="201"/>
    </location>
</feature>
<reference evidence="2" key="2">
    <citation type="submission" date="2020-09" db="EMBL/GenBank/DDBJ databases">
        <authorList>
            <person name="Sun Q."/>
            <person name="Zhou Y."/>
        </authorList>
    </citation>
    <scope>NUCLEOTIDE SEQUENCE</scope>
    <source>
        <strain evidence="2">CGMCC 1.15085</strain>
    </source>
</reference>
<keyword evidence="1" id="KW-0812">Transmembrane</keyword>
<dbReference type="RefSeq" id="WP_188838942.1">
    <property type="nucleotide sequence ID" value="NZ_BMHI01000007.1"/>
</dbReference>